<dbReference type="EMBL" id="HE575314">
    <property type="protein sequence ID" value="CCC89317.1"/>
    <property type="molecule type" value="Genomic_DNA"/>
</dbReference>
<dbReference type="InterPro" id="IPR051023">
    <property type="entry name" value="PP2A_Regulatory_Subunit_A"/>
</dbReference>
<evidence type="ECO:0000256" key="1">
    <source>
        <dbReference type="ARBA" id="ARBA00022737"/>
    </source>
</evidence>
<dbReference type="GO" id="GO:0000159">
    <property type="term" value="C:protein phosphatase type 2A complex"/>
    <property type="evidence" value="ECO:0007669"/>
    <property type="project" value="TreeGrafter"/>
</dbReference>
<dbReference type="PROSITE" id="PS50077">
    <property type="entry name" value="HEAT_REPEAT"/>
    <property type="match status" value="5"/>
</dbReference>
<dbReference type="InterPro" id="IPR021133">
    <property type="entry name" value="HEAT_type_2"/>
</dbReference>
<proteinExistence type="predicted"/>
<feature type="repeat" description="HEAT" evidence="2">
    <location>
        <begin position="397"/>
        <end position="433"/>
    </location>
</feature>
<dbReference type="AlphaFoldDB" id="G0UIW7"/>
<sequence length="573" mass="62695">MTEHFKTVKSMIASLRSEDPEARLNSMRGIHVIASTLGPERTRDELLPYLTDYLDENDEVLRVFANALGTMLQEVGGVSHVQSILGPLELLSSLDEVTVRDEAVSSLHNIGKAVFCESSEITAQARRDFVSLVQRLGQATPQCRSSATYLIGTAYAHVNNTVKTQLFSLFMSLCGDEEIMVRRSACIALGKHMTTVAESRTTEILNALAKFSRDASDGVRLQAVETAAALLAVIPQDLHGSVLNAFKTLVSDSSWRVRYMAADRFGKLAGGLAPAQVKQIMPLFRSLTQDSEPEIRASSVFNMASVLAVCPDVTSKREVLLGGCRLASDDNAHVRMCLASALLKSVEHTPMEMWSSTVVPTCTQLLSDTEADVRLALVSGFSFMGNTAEAQELAPKLIPVVVALAEDPKWRIREVVISQIPHLITSLGRSADEVVEICVHHLVDRVAAIREAAVRSCCSLVAESGIAWSRDTLFPRLSLMVTASNYLHRVALAHFYESLSDVDVLDRATVSQLVLPMLRVLARDNVPNVRLRCARAIVAFKKKKLLSDTDAEPLLTRLTKDNDNDVRIVASDS</sequence>
<feature type="repeat" description="HEAT" evidence="2">
    <location>
        <begin position="551"/>
        <end position="573"/>
    </location>
</feature>
<evidence type="ECO:0000256" key="2">
    <source>
        <dbReference type="PROSITE-ProRule" id="PRU00103"/>
    </source>
</evidence>
<dbReference type="Gene3D" id="1.25.10.10">
    <property type="entry name" value="Leucine-rich Repeat Variant"/>
    <property type="match status" value="1"/>
</dbReference>
<accession>G0UIW7</accession>
<dbReference type="InterPro" id="IPR016024">
    <property type="entry name" value="ARM-type_fold"/>
</dbReference>
<organism evidence="3">
    <name type="scientific">Trypanosoma congolense (strain IL3000)</name>
    <dbReference type="NCBI Taxonomy" id="1068625"/>
    <lineage>
        <taxon>Eukaryota</taxon>
        <taxon>Discoba</taxon>
        <taxon>Euglenozoa</taxon>
        <taxon>Kinetoplastea</taxon>
        <taxon>Metakinetoplastina</taxon>
        <taxon>Trypanosomatida</taxon>
        <taxon>Trypanosomatidae</taxon>
        <taxon>Trypanosoma</taxon>
        <taxon>Nannomonas</taxon>
    </lineage>
</organism>
<dbReference type="VEuPathDB" id="TriTrypDB:TcIL3000_1_830"/>
<feature type="repeat" description="HEAT" evidence="2">
    <location>
        <begin position="358"/>
        <end position="396"/>
    </location>
</feature>
<dbReference type="SUPFAM" id="SSF48371">
    <property type="entry name" value="ARM repeat"/>
    <property type="match status" value="1"/>
</dbReference>
<dbReference type="GO" id="GO:0005829">
    <property type="term" value="C:cytosol"/>
    <property type="evidence" value="ECO:0007669"/>
    <property type="project" value="TreeGrafter"/>
</dbReference>
<dbReference type="InterPro" id="IPR011989">
    <property type="entry name" value="ARM-like"/>
</dbReference>
<dbReference type="GO" id="GO:0005634">
    <property type="term" value="C:nucleus"/>
    <property type="evidence" value="ECO:0007669"/>
    <property type="project" value="TreeGrafter"/>
</dbReference>
<protein>
    <submittedName>
        <fullName evidence="3">Uncharacterized protein TCIL3000_1_830</fullName>
    </submittedName>
</protein>
<dbReference type="GO" id="GO:0019888">
    <property type="term" value="F:protein phosphatase regulator activity"/>
    <property type="evidence" value="ECO:0007669"/>
    <property type="project" value="TreeGrafter"/>
</dbReference>
<name>G0UIW7_TRYCI</name>
<dbReference type="Pfam" id="PF20168">
    <property type="entry name" value="PDS5"/>
    <property type="match status" value="1"/>
</dbReference>
<feature type="repeat" description="HEAT" evidence="2">
    <location>
        <begin position="242"/>
        <end position="279"/>
    </location>
</feature>
<dbReference type="PANTHER" id="PTHR10648">
    <property type="entry name" value="SERINE/THREONINE-PROTEIN PHOSPHATASE PP2A 65 KDA REGULATORY SUBUNIT"/>
    <property type="match status" value="1"/>
</dbReference>
<feature type="repeat" description="HEAT" evidence="2">
    <location>
        <begin position="280"/>
        <end position="318"/>
    </location>
</feature>
<gene>
    <name evidence="3" type="ORF">TCIL3000_1_830</name>
</gene>
<evidence type="ECO:0000313" key="3">
    <source>
        <dbReference type="EMBL" id="CCC89317.1"/>
    </source>
</evidence>
<keyword evidence="1" id="KW-0677">Repeat</keyword>
<dbReference type="PANTHER" id="PTHR10648:SF34">
    <property type="entry name" value="PROTEIN PHOSPHATASE 2A REGULATORY SUBUNIT, PUTATIVE-RELATED"/>
    <property type="match status" value="1"/>
</dbReference>
<reference evidence="3" key="1">
    <citation type="journal article" date="2012" name="Proc. Natl. Acad. Sci. U.S.A.">
        <title>Antigenic diversity is generated by distinct evolutionary mechanisms in African trypanosome species.</title>
        <authorList>
            <person name="Jackson A.P."/>
            <person name="Berry A."/>
            <person name="Aslett M."/>
            <person name="Allison H.C."/>
            <person name="Burton P."/>
            <person name="Vavrova-Anderson J."/>
            <person name="Brown R."/>
            <person name="Browne H."/>
            <person name="Corton N."/>
            <person name="Hauser H."/>
            <person name="Gamble J."/>
            <person name="Gilderthorp R."/>
            <person name="Marcello L."/>
            <person name="McQuillan J."/>
            <person name="Otto T.D."/>
            <person name="Quail M.A."/>
            <person name="Sanders M.J."/>
            <person name="van Tonder A."/>
            <person name="Ginger M.L."/>
            <person name="Field M.C."/>
            <person name="Barry J.D."/>
            <person name="Hertz-Fowler C."/>
            <person name="Berriman M."/>
        </authorList>
    </citation>
    <scope>NUCLEOTIDE SEQUENCE</scope>
    <source>
        <strain evidence="3">IL3000</strain>
    </source>
</reference>